<dbReference type="PROSITE" id="PS01124">
    <property type="entry name" value="HTH_ARAC_FAMILY_2"/>
    <property type="match status" value="1"/>
</dbReference>
<dbReference type="InterPro" id="IPR018062">
    <property type="entry name" value="HTH_AraC-typ_CS"/>
</dbReference>
<evidence type="ECO:0000259" key="5">
    <source>
        <dbReference type="PROSITE" id="PS01124"/>
    </source>
</evidence>
<sequence>MTGAPVRVAGLSWPPGTVRRVRSSVRLGTGPGFTLSQVTCVDDHRGWSPAETGTAYRLVLVRRGRFRRLVRGRPAVVDATAAYLGLPGEEEHFAHPAGGDVCTALSLSPSLWRTLAGDGTQPSRSTVYVDARLDLAHRRVLAAARAGDPAYELTESLLPLLATVLGRLTDSPTPATSHTGVPASGREGGVAGVPSRGRGGRDGGRPPGAPSRRAARPPYGVSPAGLVDAAREAIADDHPAAAALLSLAELLQVSPYRLSRAFTRELGVSLTHYRNRVRVGRALDRLEHGEPNLAVLAADLGFADQAHLTRTVRRHVGHTPAALRRLLT</sequence>
<proteinExistence type="predicted"/>
<keyword evidence="2 6" id="KW-0238">DNA-binding</keyword>
<dbReference type="AlphaFoldDB" id="A0A1H7THD8"/>
<evidence type="ECO:0000256" key="2">
    <source>
        <dbReference type="ARBA" id="ARBA00023125"/>
    </source>
</evidence>
<evidence type="ECO:0000256" key="4">
    <source>
        <dbReference type="SAM" id="MobiDB-lite"/>
    </source>
</evidence>
<dbReference type="InterPro" id="IPR009057">
    <property type="entry name" value="Homeodomain-like_sf"/>
</dbReference>
<dbReference type="EMBL" id="FOBF01000007">
    <property type="protein sequence ID" value="SEL83237.1"/>
    <property type="molecule type" value="Genomic_DNA"/>
</dbReference>
<reference evidence="6 7" key="1">
    <citation type="submission" date="2016-10" db="EMBL/GenBank/DDBJ databases">
        <authorList>
            <person name="de Groot N.N."/>
        </authorList>
    </citation>
    <scope>NUCLEOTIDE SEQUENCE [LARGE SCALE GENOMIC DNA]</scope>
    <source>
        <strain evidence="6 7">DSM 43357</strain>
    </source>
</reference>
<dbReference type="InterPro" id="IPR050204">
    <property type="entry name" value="AraC_XylS_family_regulators"/>
</dbReference>
<feature type="domain" description="HTH araC/xylS-type" evidence="5">
    <location>
        <begin position="228"/>
        <end position="326"/>
    </location>
</feature>
<accession>A0A1H7THD8</accession>
<evidence type="ECO:0000313" key="6">
    <source>
        <dbReference type="EMBL" id="SEL83237.1"/>
    </source>
</evidence>
<evidence type="ECO:0000256" key="1">
    <source>
        <dbReference type="ARBA" id="ARBA00023015"/>
    </source>
</evidence>
<dbReference type="Pfam" id="PF12833">
    <property type="entry name" value="HTH_18"/>
    <property type="match status" value="1"/>
</dbReference>
<organism evidence="6 7">
    <name type="scientific">Nonomuraea pusilla</name>
    <dbReference type="NCBI Taxonomy" id="46177"/>
    <lineage>
        <taxon>Bacteria</taxon>
        <taxon>Bacillati</taxon>
        <taxon>Actinomycetota</taxon>
        <taxon>Actinomycetes</taxon>
        <taxon>Streptosporangiales</taxon>
        <taxon>Streptosporangiaceae</taxon>
        <taxon>Nonomuraea</taxon>
    </lineage>
</organism>
<dbReference type="Proteomes" id="UP000198953">
    <property type="component" value="Unassembled WGS sequence"/>
</dbReference>
<dbReference type="SUPFAM" id="SSF46689">
    <property type="entry name" value="Homeodomain-like"/>
    <property type="match status" value="1"/>
</dbReference>
<keyword evidence="7" id="KW-1185">Reference proteome</keyword>
<gene>
    <name evidence="6" type="ORF">SAMN05660976_03467</name>
</gene>
<dbReference type="STRING" id="46177.SAMN05660976_03467"/>
<name>A0A1H7THD8_9ACTN</name>
<dbReference type="InterPro" id="IPR018060">
    <property type="entry name" value="HTH_AraC"/>
</dbReference>
<keyword evidence="3" id="KW-0804">Transcription</keyword>
<dbReference type="GO" id="GO:0043565">
    <property type="term" value="F:sequence-specific DNA binding"/>
    <property type="evidence" value="ECO:0007669"/>
    <property type="project" value="InterPro"/>
</dbReference>
<dbReference type="Gene3D" id="1.10.10.60">
    <property type="entry name" value="Homeodomain-like"/>
    <property type="match status" value="1"/>
</dbReference>
<keyword evidence="1" id="KW-0805">Transcription regulation</keyword>
<dbReference type="PANTHER" id="PTHR46796">
    <property type="entry name" value="HTH-TYPE TRANSCRIPTIONAL ACTIVATOR RHAS-RELATED"/>
    <property type="match status" value="1"/>
</dbReference>
<evidence type="ECO:0000256" key="3">
    <source>
        <dbReference type="ARBA" id="ARBA00023163"/>
    </source>
</evidence>
<evidence type="ECO:0000313" key="7">
    <source>
        <dbReference type="Proteomes" id="UP000198953"/>
    </source>
</evidence>
<dbReference type="PROSITE" id="PS00041">
    <property type="entry name" value="HTH_ARAC_FAMILY_1"/>
    <property type="match status" value="1"/>
</dbReference>
<dbReference type="GO" id="GO:0003700">
    <property type="term" value="F:DNA-binding transcription factor activity"/>
    <property type="evidence" value="ECO:0007669"/>
    <property type="project" value="InterPro"/>
</dbReference>
<dbReference type="SMART" id="SM00342">
    <property type="entry name" value="HTH_ARAC"/>
    <property type="match status" value="1"/>
</dbReference>
<protein>
    <submittedName>
        <fullName evidence="6">AraC-type DNA-binding protein</fullName>
    </submittedName>
</protein>
<feature type="region of interest" description="Disordered" evidence="4">
    <location>
        <begin position="171"/>
        <end position="220"/>
    </location>
</feature>